<evidence type="ECO:0000256" key="6">
    <source>
        <dbReference type="PROSITE-ProRule" id="PRU00094"/>
    </source>
</evidence>
<evidence type="ECO:0000256" key="4">
    <source>
        <dbReference type="ARBA" id="ARBA00022833"/>
    </source>
</evidence>
<evidence type="ECO:0000256" key="3">
    <source>
        <dbReference type="ARBA" id="ARBA00022771"/>
    </source>
</evidence>
<dbReference type="GO" id="GO:0045944">
    <property type="term" value="P:positive regulation of transcription by RNA polymerase II"/>
    <property type="evidence" value="ECO:0007669"/>
    <property type="project" value="TreeGrafter"/>
</dbReference>
<dbReference type="PRINTS" id="PR00619">
    <property type="entry name" value="GATAZNFINGER"/>
</dbReference>
<dbReference type="KEGG" id="ovi:T265_12906"/>
<evidence type="ECO:0000256" key="5">
    <source>
        <dbReference type="ARBA" id="ARBA00023242"/>
    </source>
</evidence>
<dbReference type="PROSITE" id="PS50114">
    <property type="entry name" value="GATA_ZN_FINGER_2"/>
    <property type="match status" value="2"/>
</dbReference>
<proteinExistence type="predicted"/>
<dbReference type="PANTHER" id="PTHR10071">
    <property type="entry name" value="TRANSCRIPTION FACTOR GATA FAMILY MEMBER"/>
    <property type="match status" value="1"/>
</dbReference>
<dbReference type="PROSITE" id="PS00344">
    <property type="entry name" value="GATA_ZN_FINGER_1"/>
    <property type="match status" value="1"/>
</dbReference>
<dbReference type="GO" id="GO:0000978">
    <property type="term" value="F:RNA polymerase II cis-regulatory region sequence-specific DNA binding"/>
    <property type="evidence" value="ECO:0007669"/>
    <property type="project" value="TreeGrafter"/>
</dbReference>
<dbReference type="GO" id="GO:0000981">
    <property type="term" value="F:DNA-binding transcription factor activity, RNA polymerase II-specific"/>
    <property type="evidence" value="ECO:0007669"/>
    <property type="project" value="TreeGrafter"/>
</dbReference>
<evidence type="ECO:0000259" key="8">
    <source>
        <dbReference type="PROSITE" id="PS50114"/>
    </source>
</evidence>
<feature type="non-terminal residue" evidence="9">
    <location>
        <position position="1"/>
    </location>
</feature>
<sequence length="557" mass="62497">HVKYLVGLNNRSLLFSLDHIHSETRSSRECVKCGQLTTSFWQPDGTGHYLCEVCGRDQNPATLYFDHLRSAVGNGRTDNVPHCATRQVGYDQMKPVENAPDDYKLLQQDPSNLFNSLTYRRPVRSSLNKTLLSRRSVARRIGLVCTNCETTQTTLWRRNADGQPVCNACGLYQKLHGVSGQRGHRIGTKTIRSPRFIAVSGPSELWKCQDAPRHVQRVTHPQGHHRYDTFWKQRTRPSSMRKDAIQTRKRKSKKRRDYNLAVAAVAAAGLPPSNTMSNITPSSANLNSAFPYAQGSLYPNHLGRSVFEQRLLGQSHFGGSFFHMAHNCPTKSTEMSQVQLPHHFSSDGNEMEKLHASHYPALGHYNTFGEFTQPNSFEGRSSLDHVGRSYSNVLLSQRMTNYPQLVDSRYVLRHGGQHPDAGSHELSTNLPNISNETGRVNNGRFNRQNPPAHILACSENGGESFVRCCHQSASLSTPLKHPPSSDFPMHLNPLPSKAHFCVDSEHNRNNGVPYGSKLPQLEFQSTTEYVSPVWPKDHPVPASLRMSQNSTMFVQGL</sequence>
<dbReference type="GO" id="GO:0008270">
    <property type="term" value="F:zinc ion binding"/>
    <property type="evidence" value="ECO:0007669"/>
    <property type="project" value="UniProtKB-KW"/>
</dbReference>
<evidence type="ECO:0000313" key="10">
    <source>
        <dbReference type="Proteomes" id="UP000054324"/>
    </source>
</evidence>
<dbReference type="SUPFAM" id="SSF57716">
    <property type="entry name" value="Glucocorticoid receptor-like (DNA-binding domain)"/>
    <property type="match status" value="2"/>
</dbReference>
<dbReference type="GO" id="GO:0005634">
    <property type="term" value="C:nucleus"/>
    <property type="evidence" value="ECO:0007669"/>
    <property type="project" value="UniProtKB-SubCell"/>
</dbReference>
<evidence type="ECO:0000256" key="2">
    <source>
        <dbReference type="ARBA" id="ARBA00022723"/>
    </source>
</evidence>
<dbReference type="InterPro" id="IPR000679">
    <property type="entry name" value="Znf_GATA"/>
</dbReference>
<dbReference type="Gene3D" id="3.30.50.10">
    <property type="entry name" value="Erythroid Transcription Factor GATA-1, subunit A"/>
    <property type="match status" value="2"/>
</dbReference>
<dbReference type="EMBL" id="KL596641">
    <property type="protein sequence ID" value="KER31775.1"/>
    <property type="molecule type" value="Genomic_DNA"/>
</dbReference>
<dbReference type="OrthoDB" id="515401at2759"/>
<dbReference type="InterPro" id="IPR039355">
    <property type="entry name" value="Transcription_factor_GATA"/>
</dbReference>
<feature type="region of interest" description="Disordered" evidence="7">
    <location>
        <begin position="235"/>
        <end position="256"/>
    </location>
</feature>
<keyword evidence="10" id="KW-1185">Reference proteome</keyword>
<keyword evidence="5" id="KW-0539">Nucleus</keyword>
<protein>
    <recommendedName>
        <fullName evidence="8">GATA-type domain-containing protein</fullName>
    </recommendedName>
</protein>
<dbReference type="InterPro" id="IPR013088">
    <property type="entry name" value="Znf_NHR/GATA"/>
</dbReference>
<evidence type="ECO:0000256" key="1">
    <source>
        <dbReference type="ARBA" id="ARBA00004123"/>
    </source>
</evidence>
<feature type="domain" description="GATA-type" evidence="8">
    <location>
        <begin position="139"/>
        <end position="179"/>
    </location>
</feature>
<accession>A0A075A7X0</accession>
<dbReference type="RefSeq" id="XP_009164478.1">
    <property type="nucleotide sequence ID" value="XM_009166214.1"/>
</dbReference>
<evidence type="ECO:0000313" key="9">
    <source>
        <dbReference type="EMBL" id="KER31775.1"/>
    </source>
</evidence>
<dbReference type="STRING" id="6198.A0A075A7X0"/>
<comment type="subcellular location">
    <subcellularLocation>
        <location evidence="1">Nucleus</location>
    </subcellularLocation>
</comment>
<reference evidence="9 10" key="1">
    <citation type="submission" date="2013-11" db="EMBL/GenBank/DDBJ databases">
        <title>Opisthorchis viverrini - life in the bile duct.</title>
        <authorList>
            <person name="Young N.D."/>
            <person name="Nagarajan N."/>
            <person name="Lin S.J."/>
            <person name="Korhonen P.K."/>
            <person name="Jex A.R."/>
            <person name="Hall R.S."/>
            <person name="Safavi-Hemami H."/>
            <person name="Kaewkong W."/>
            <person name="Bertrand D."/>
            <person name="Gao S."/>
            <person name="Seet Q."/>
            <person name="Wongkham S."/>
            <person name="Teh B.T."/>
            <person name="Wongkham C."/>
            <person name="Intapan P.M."/>
            <person name="Maleewong W."/>
            <person name="Yang X."/>
            <person name="Hu M."/>
            <person name="Wang Z."/>
            <person name="Hofmann A."/>
            <person name="Sternberg P.W."/>
            <person name="Tan P."/>
            <person name="Wang J."/>
            <person name="Gasser R.B."/>
        </authorList>
    </citation>
    <scope>NUCLEOTIDE SEQUENCE [LARGE SCALE GENOMIC DNA]</scope>
</reference>
<dbReference type="GeneID" id="20327074"/>
<feature type="domain" description="GATA-type" evidence="8">
    <location>
        <begin position="24"/>
        <end position="55"/>
    </location>
</feature>
<gene>
    <name evidence="9" type="ORF">T265_12906</name>
</gene>
<feature type="compositionally biased region" description="Basic residues" evidence="7">
    <location>
        <begin position="247"/>
        <end position="256"/>
    </location>
</feature>
<keyword evidence="4" id="KW-0862">Zinc</keyword>
<dbReference type="GO" id="GO:0045165">
    <property type="term" value="P:cell fate commitment"/>
    <property type="evidence" value="ECO:0007669"/>
    <property type="project" value="TreeGrafter"/>
</dbReference>
<dbReference type="AlphaFoldDB" id="A0A075A7X0"/>
<dbReference type="Pfam" id="PF00320">
    <property type="entry name" value="GATA"/>
    <property type="match status" value="1"/>
</dbReference>
<dbReference type="SMART" id="SM00401">
    <property type="entry name" value="ZnF_GATA"/>
    <property type="match status" value="1"/>
</dbReference>
<keyword evidence="3 6" id="KW-0863">Zinc-finger</keyword>
<dbReference type="PANTHER" id="PTHR10071:SF281">
    <property type="entry name" value="BOX A-BINDING FACTOR-RELATED"/>
    <property type="match status" value="1"/>
</dbReference>
<dbReference type="GO" id="GO:0000122">
    <property type="term" value="P:negative regulation of transcription by RNA polymerase II"/>
    <property type="evidence" value="ECO:0007669"/>
    <property type="project" value="TreeGrafter"/>
</dbReference>
<name>A0A075A7X0_OPIVI</name>
<organism evidence="9 10">
    <name type="scientific">Opisthorchis viverrini</name>
    <name type="common">Southeast Asian liver fluke</name>
    <dbReference type="NCBI Taxonomy" id="6198"/>
    <lineage>
        <taxon>Eukaryota</taxon>
        <taxon>Metazoa</taxon>
        <taxon>Spiralia</taxon>
        <taxon>Lophotrochozoa</taxon>
        <taxon>Platyhelminthes</taxon>
        <taxon>Trematoda</taxon>
        <taxon>Digenea</taxon>
        <taxon>Opisthorchiida</taxon>
        <taxon>Opisthorchiata</taxon>
        <taxon>Opisthorchiidae</taxon>
        <taxon>Opisthorchis</taxon>
    </lineage>
</organism>
<dbReference type="CTD" id="20327074"/>
<evidence type="ECO:0000256" key="7">
    <source>
        <dbReference type="SAM" id="MobiDB-lite"/>
    </source>
</evidence>
<dbReference type="Proteomes" id="UP000054324">
    <property type="component" value="Unassembled WGS sequence"/>
</dbReference>
<keyword evidence="2" id="KW-0479">Metal-binding</keyword>
<dbReference type="CDD" id="cd00202">
    <property type="entry name" value="ZnF_GATA"/>
    <property type="match status" value="1"/>
</dbReference>